<dbReference type="EMBL" id="FUYX01000009">
    <property type="protein sequence ID" value="SKB97140.1"/>
    <property type="molecule type" value="Genomic_DNA"/>
</dbReference>
<feature type="region of interest" description="Disordered" evidence="1">
    <location>
        <begin position="100"/>
        <end position="160"/>
    </location>
</feature>
<accession>A0A1T5FLT5</accession>
<feature type="compositionally biased region" description="Low complexity" evidence="1">
    <location>
        <begin position="100"/>
        <end position="110"/>
    </location>
</feature>
<dbReference type="AlphaFoldDB" id="A0A1T5FLT5"/>
<dbReference type="Proteomes" id="UP000190130">
    <property type="component" value="Unassembled WGS sequence"/>
</dbReference>
<dbReference type="InterPro" id="IPR010781">
    <property type="entry name" value="DUF1376"/>
</dbReference>
<dbReference type="Pfam" id="PF07120">
    <property type="entry name" value="DUF1376"/>
    <property type="match status" value="1"/>
</dbReference>
<sequence>MSAPYMPLFVADYLADTAHLSAAEHGAYLLLIMNYWQREKPLPADDRKLARIARMTDVEWSDAKLNLSEFFEEQDGEWRHARIDQELSVAQQKSAKAKASARASVAARQANAERTLNDRSADVELLGEDREGKKDSPESKSSTTNVRSVGKPTRPAADEKFEEFWKAYPHRGEASDPKKPAREKFDRAVKRGADPEAIIAGAKRFAEIELRAGRAGTEKCAQAVTWLNQDRWHDYQPAPSDQQPASVFVARGSEEWDAWARHRGKEPLSKFYPEHRAEGWYFPTLLPPSIEKAA</sequence>
<gene>
    <name evidence="2" type="ORF">SAMN05660750_03345</name>
</gene>
<feature type="compositionally biased region" description="Basic and acidic residues" evidence="1">
    <location>
        <begin position="115"/>
        <end position="138"/>
    </location>
</feature>
<organism evidence="2 3">
    <name type="scientific">Bosea thiooxidans</name>
    <dbReference type="NCBI Taxonomy" id="53254"/>
    <lineage>
        <taxon>Bacteria</taxon>
        <taxon>Pseudomonadati</taxon>
        <taxon>Pseudomonadota</taxon>
        <taxon>Alphaproteobacteria</taxon>
        <taxon>Hyphomicrobiales</taxon>
        <taxon>Boseaceae</taxon>
        <taxon>Bosea</taxon>
    </lineage>
</organism>
<reference evidence="2 3" key="1">
    <citation type="submission" date="2017-02" db="EMBL/GenBank/DDBJ databases">
        <authorList>
            <person name="Peterson S.W."/>
        </authorList>
    </citation>
    <scope>NUCLEOTIDE SEQUENCE [LARGE SCALE GENOMIC DNA]</scope>
    <source>
        <strain evidence="2 3">DSM 9653</strain>
    </source>
</reference>
<proteinExistence type="predicted"/>
<protein>
    <submittedName>
        <fullName evidence="2">Uncharacterized conserved protein YdaU, DUF1376 family</fullName>
    </submittedName>
</protein>
<evidence type="ECO:0000313" key="3">
    <source>
        <dbReference type="Proteomes" id="UP000190130"/>
    </source>
</evidence>
<evidence type="ECO:0000313" key="2">
    <source>
        <dbReference type="EMBL" id="SKB97140.1"/>
    </source>
</evidence>
<name>A0A1T5FLT5_9HYPH</name>
<dbReference type="RefSeq" id="WP_079591779.1">
    <property type="nucleotide sequence ID" value="NZ_FUYX01000009.1"/>
</dbReference>
<dbReference type="OrthoDB" id="8243486at2"/>
<evidence type="ECO:0000256" key="1">
    <source>
        <dbReference type="SAM" id="MobiDB-lite"/>
    </source>
</evidence>